<dbReference type="InterPro" id="IPR043128">
    <property type="entry name" value="Rev_trsase/Diguanyl_cyclase"/>
</dbReference>
<gene>
    <name evidence="6" type="ORF">SAMN05661003_1173</name>
</gene>
<dbReference type="CDD" id="cd00156">
    <property type="entry name" value="REC"/>
    <property type="match status" value="1"/>
</dbReference>
<dbReference type="CDD" id="cd01949">
    <property type="entry name" value="GGDEF"/>
    <property type="match status" value="1"/>
</dbReference>
<sequence length="725" mass="79698">MPGPEPRPRILLADDDARLCASVRAVLELAGYTVDTVADGRQALIALRRQSFDLLLLDINMPVLTGQQLLDQLAGEAIDTSVIVLSGESTFDQATRAFRKGVVDFLAKPCPPPRLLDSVAAALQRRLQRQESLCLQRRLQRSEELHRFLINSVPDLFFLLDDRGIFLFVGDRAEGLLGWPAEALLGRHFSSLVYARDRKKARHAFEQVRHGGLRSARRLELRLNMRASADVCHVEVQAGVTLLPPEAATAEDAGSGIGATSVIYGVARDIGERKQSQALQRHHRYHDLLTQLPNGLLLDDRLEMALSQVRRGGGRLALMSLDLDRFKKVNDNLGRLAGDTLLQAVALRLKKSLREGDTLARIGGDEFLLLLPGLVLADEAVQIAEKVLALAQQPLHYQQQAVRLTFSIGIALYPDHGQTKQALLRHADLALERCKARGRNSFCFYSAELQRAGAATLSLENDLAQAVARDQLRLHYQPQIAMETGQLVGLEALLRWQHPRLGLLAPASFIVLAEEAHLMADLGDWVLEQACRDAAVLRQRDLEHVKIAINVSPQQFQQAGFARRMLARIAAAGLSPRQFEVEIVETSLMRDMKTTQNLLATLADAGVAIAVDDFGTGYSSLGYLQSLPLHTLKLDRCFVRPISQSGSISPIVRAVLAMARGLELDCVAEGVESPIQHQALREAGCRIGQGYHYSRPLTFDVLLAGLRLQAGGAVLTPTSSHPHPN</sequence>
<feature type="domain" description="Response regulatory" evidence="2">
    <location>
        <begin position="9"/>
        <end position="123"/>
    </location>
</feature>
<dbReference type="Pfam" id="PF00072">
    <property type="entry name" value="Response_reg"/>
    <property type="match status" value="1"/>
</dbReference>
<name>A0A1G7E1K8_9BACT</name>
<dbReference type="CDD" id="cd01948">
    <property type="entry name" value="EAL"/>
    <property type="match status" value="1"/>
</dbReference>
<evidence type="ECO:0000259" key="5">
    <source>
        <dbReference type="PROSITE" id="PS50887"/>
    </source>
</evidence>
<dbReference type="Pfam" id="PF00989">
    <property type="entry name" value="PAS"/>
    <property type="match status" value="1"/>
</dbReference>
<evidence type="ECO:0000259" key="3">
    <source>
        <dbReference type="PROSITE" id="PS50112"/>
    </source>
</evidence>
<dbReference type="RefSeq" id="WP_171906426.1">
    <property type="nucleotide sequence ID" value="NZ_FNAQ01000017.1"/>
</dbReference>
<dbReference type="SMART" id="SM00091">
    <property type="entry name" value="PAS"/>
    <property type="match status" value="1"/>
</dbReference>
<dbReference type="CDD" id="cd00130">
    <property type="entry name" value="PAS"/>
    <property type="match status" value="1"/>
</dbReference>
<dbReference type="STRING" id="57664.SAMN05661003_1173"/>
<dbReference type="SMART" id="SM00267">
    <property type="entry name" value="GGDEF"/>
    <property type="match status" value="1"/>
</dbReference>
<protein>
    <submittedName>
        <fullName evidence="6">PAS domain S-box-containing protein/diguanylate cyclase (GGDEF) domain-containing protein</fullName>
    </submittedName>
</protein>
<dbReference type="NCBIfam" id="TIGR00254">
    <property type="entry name" value="GGDEF"/>
    <property type="match status" value="1"/>
</dbReference>
<dbReference type="InterPro" id="IPR001789">
    <property type="entry name" value="Sig_transdc_resp-reg_receiver"/>
</dbReference>
<dbReference type="Gene3D" id="3.30.70.270">
    <property type="match status" value="1"/>
</dbReference>
<dbReference type="PANTHER" id="PTHR44757">
    <property type="entry name" value="DIGUANYLATE CYCLASE DGCP"/>
    <property type="match status" value="1"/>
</dbReference>
<dbReference type="SUPFAM" id="SSF52172">
    <property type="entry name" value="CheY-like"/>
    <property type="match status" value="1"/>
</dbReference>
<dbReference type="InterPro" id="IPR000160">
    <property type="entry name" value="GGDEF_dom"/>
</dbReference>
<dbReference type="InterPro" id="IPR052155">
    <property type="entry name" value="Biofilm_reg_signaling"/>
</dbReference>
<dbReference type="Gene3D" id="3.40.50.2300">
    <property type="match status" value="1"/>
</dbReference>
<dbReference type="NCBIfam" id="TIGR00229">
    <property type="entry name" value="sensory_box"/>
    <property type="match status" value="1"/>
</dbReference>
<dbReference type="AlphaFoldDB" id="A0A1G7E1K8"/>
<dbReference type="InterPro" id="IPR013767">
    <property type="entry name" value="PAS_fold"/>
</dbReference>
<evidence type="ECO:0000256" key="1">
    <source>
        <dbReference type="PROSITE-ProRule" id="PRU00169"/>
    </source>
</evidence>
<dbReference type="PROSITE" id="PS50110">
    <property type="entry name" value="RESPONSE_REGULATORY"/>
    <property type="match status" value="1"/>
</dbReference>
<feature type="domain" description="PAS" evidence="3">
    <location>
        <begin position="142"/>
        <end position="212"/>
    </location>
</feature>
<reference evidence="7" key="1">
    <citation type="submission" date="2016-10" db="EMBL/GenBank/DDBJ databases">
        <authorList>
            <person name="Varghese N."/>
            <person name="Submissions S."/>
        </authorList>
    </citation>
    <scope>NUCLEOTIDE SEQUENCE [LARGE SCALE GENOMIC DNA]</scope>
    <source>
        <strain evidence="7">DSM 8987</strain>
    </source>
</reference>
<dbReference type="Proteomes" id="UP000243205">
    <property type="component" value="Unassembled WGS sequence"/>
</dbReference>
<feature type="modified residue" description="4-aspartylphosphate" evidence="1">
    <location>
        <position position="58"/>
    </location>
</feature>
<evidence type="ECO:0000313" key="6">
    <source>
        <dbReference type="EMBL" id="SDE57265.1"/>
    </source>
</evidence>
<dbReference type="SMART" id="SM00052">
    <property type="entry name" value="EAL"/>
    <property type="match status" value="1"/>
</dbReference>
<organism evidence="6 7">
    <name type="scientific">Desulfuromonas thiophila</name>
    <dbReference type="NCBI Taxonomy" id="57664"/>
    <lineage>
        <taxon>Bacteria</taxon>
        <taxon>Pseudomonadati</taxon>
        <taxon>Thermodesulfobacteriota</taxon>
        <taxon>Desulfuromonadia</taxon>
        <taxon>Desulfuromonadales</taxon>
        <taxon>Desulfuromonadaceae</taxon>
        <taxon>Desulfuromonas</taxon>
    </lineage>
</organism>
<dbReference type="EMBL" id="FNAQ01000017">
    <property type="protein sequence ID" value="SDE57265.1"/>
    <property type="molecule type" value="Genomic_DNA"/>
</dbReference>
<dbReference type="Pfam" id="PF00990">
    <property type="entry name" value="GGDEF"/>
    <property type="match status" value="1"/>
</dbReference>
<dbReference type="GO" id="GO:0006355">
    <property type="term" value="P:regulation of DNA-templated transcription"/>
    <property type="evidence" value="ECO:0007669"/>
    <property type="project" value="InterPro"/>
</dbReference>
<dbReference type="SUPFAM" id="SSF55785">
    <property type="entry name" value="PYP-like sensor domain (PAS domain)"/>
    <property type="match status" value="1"/>
</dbReference>
<dbReference type="GO" id="GO:0000160">
    <property type="term" value="P:phosphorelay signal transduction system"/>
    <property type="evidence" value="ECO:0007669"/>
    <property type="project" value="InterPro"/>
</dbReference>
<dbReference type="InterPro" id="IPR000014">
    <property type="entry name" value="PAS"/>
</dbReference>
<dbReference type="PANTHER" id="PTHR44757:SF2">
    <property type="entry name" value="BIOFILM ARCHITECTURE MAINTENANCE PROTEIN MBAA"/>
    <property type="match status" value="1"/>
</dbReference>
<feature type="domain" description="EAL" evidence="4">
    <location>
        <begin position="456"/>
        <end position="710"/>
    </location>
</feature>
<keyword evidence="1" id="KW-0597">Phosphoprotein</keyword>
<dbReference type="InterPro" id="IPR035965">
    <property type="entry name" value="PAS-like_dom_sf"/>
</dbReference>
<evidence type="ECO:0000259" key="4">
    <source>
        <dbReference type="PROSITE" id="PS50883"/>
    </source>
</evidence>
<keyword evidence="7" id="KW-1185">Reference proteome</keyword>
<dbReference type="InterPro" id="IPR011006">
    <property type="entry name" value="CheY-like_superfamily"/>
</dbReference>
<accession>A0A1G7E1K8</accession>
<dbReference type="Gene3D" id="3.30.450.20">
    <property type="entry name" value="PAS domain"/>
    <property type="match status" value="1"/>
</dbReference>
<dbReference type="PROSITE" id="PS50112">
    <property type="entry name" value="PAS"/>
    <property type="match status" value="1"/>
</dbReference>
<evidence type="ECO:0000313" key="7">
    <source>
        <dbReference type="Proteomes" id="UP000243205"/>
    </source>
</evidence>
<feature type="domain" description="GGDEF" evidence="5">
    <location>
        <begin position="314"/>
        <end position="447"/>
    </location>
</feature>
<dbReference type="InterPro" id="IPR001633">
    <property type="entry name" value="EAL_dom"/>
</dbReference>
<dbReference type="PROSITE" id="PS50883">
    <property type="entry name" value="EAL"/>
    <property type="match status" value="1"/>
</dbReference>
<dbReference type="Gene3D" id="3.20.20.450">
    <property type="entry name" value="EAL domain"/>
    <property type="match status" value="1"/>
</dbReference>
<dbReference type="Pfam" id="PF00563">
    <property type="entry name" value="EAL"/>
    <property type="match status" value="1"/>
</dbReference>
<dbReference type="InterPro" id="IPR035919">
    <property type="entry name" value="EAL_sf"/>
</dbReference>
<evidence type="ECO:0000259" key="2">
    <source>
        <dbReference type="PROSITE" id="PS50110"/>
    </source>
</evidence>
<proteinExistence type="predicted"/>
<dbReference type="SMART" id="SM00448">
    <property type="entry name" value="REC"/>
    <property type="match status" value="1"/>
</dbReference>
<dbReference type="SUPFAM" id="SSF141868">
    <property type="entry name" value="EAL domain-like"/>
    <property type="match status" value="1"/>
</dbReference>
<dbReference type="InterPro" id="IPR029787">
    <property type="entry name" value="Nucleotide_cyclase"/>
</dbReference>
<dbReference type="PROSITE" id="PS50887">
    <property type="entry name" value="GGDEF"/>
    <property type="match status" value="1"/>
</dbReference>
<dbReference type="SUPFAM" id="SSF55073">
    <property type="entry name" value="Nucleotide cyclase"/>
    <property type="match status" value="1"/>
</dbReference>